<proteinExistence type="predicted"/>
<organism evidence="1 2">
    <name type="scientific">Hymenobacter nitidus</name>
    <dbReference type="NCBI Taxonomy" id="2880929"/>
    <lineage>
        <taxon>Bacteria</taxon>
        <taxon>Pseudomonadati</taxon>
        <taxon>Bacteroidota</taxon>
        <taxon>Cytophagia</taxon>
        <taxon>Cytophagales</taxon>
        <taxon>Hymenobacteraceae</taxon>
        <taxon>Hymenobacter</taxon>
    </lineage>
</organism>
<dbReference type="EMBL" id="JAJADQ010000012">
    <property type="protein sequence ID" value="MCB2379788.1"/>
    <property type="molecule type" value="Genomic_DNA"/>
</dbReference>
<keyword evidence="2" id="KW-1185">Reference proteome</keyword>
<sequence length="77" mass="8455">MLSNYYAVVSASFATRFAGYVNGQNTFRATRSIDGRYVCALCSLLDFPEIFADTTITITTLGAVDFPVHPPFHSLTI</sequence>
<dbReference type="Proteomes" id="UP001165297">
    <property type="component" value="Unassembled WGS sequence"/>
</dbReference>
<evidence type="ECO:0000313" key="1">
    <source>
        <dbReference type="EMBL" id="MCB2379788.1"/>
    </source>
</evidence>
<comment type="caution">
    <text evidence="1">The sequence shown here is derived from an EMBL/GenBank/DDBJ whole genome shotgun (WGS) entry which is preliminary data.</text>
</comment>
<evidence type="ECO:0000313" key="2">
    <source>
        <dbReference type="Proteomes" id="UP001165297"/>
    </source>
</evidence>
<accession>A0ABS8AH66</accession>
<gene>
    <name evidence="1" type="ORF">LGH70_19485</name>
</gene>
<reference evidence="1" key="1">
    <citation type="submission" date="2021-10" db="EMBL/GenBank/DDBJ databases">
        <authorList>
            <person name="Dean J.D."/>
            <person name="Kim M.K."/>
            <person name="Newey C.N."/>
            <person name="Stoker T.S."/>
            <person name="Thompson D.W."/>
            <person name="Grose J.H."/>
        </authorList>
    </citation>
    <scope>NUCLEOTIDE SEQUENCE</scope>
    <source>
        <strain evidence="1">BT635</strain>
    </source>
</reference>
<protein>
    <submittedName>
        <fullName evidence="1">Uncharacterized protein</fullName>
    </submittedName>
</protein>
<dbReference type="RefSeq" id="WP_226189175.1">
    <property type="nucleotide sequence ID" value="NZ_JAJADQ010000012.1"/>
</dbReference>
<name>A0ABS8AH66_9BACT</name>